<evidence type="ECO:0000313" key="7">
    <source>
        <dbReference type="EMBL" id="MBU8877026.1"/>
    </source>
</evidence>
<comment type="catalytic activity">
    <reaction evidence="5">
        <text>(sulfur carrier)-H + L-cysteine = (sulfur carrier)-SH + L-alanine</text>
        <dbReference type="Rhea" id="RHEA:43892"/>
        <dbReference type="Rhea" id="RHEA-COMP:14737"/>
        <dbReference type="Rhea" id="RHEA-COMP:14739"/>
        <dbReference type="ChEBI" id="CHEBI:29917"/>
        <dbReference type="ChEBI" id="CHEBI:35235"/>
        <dbReference type="ChEBI" id="CHEBI:57972"/>
        <dbReference type="ChEBI" id="CHEBI:64428"/>
        <dbReference type="EC" id="2.8.1.7"/>
    </reaction>
</comment>
<keyword evidence="4" id="KW-0663">Pyridoxal phosphate</keyword>
<comment type="caution">
    <text evidence="7">The sequence shown here is derived from an EMBL/GenBank/DDBJ whole genome shotgun (WGS) entry which is preliminary data.</text>
</comment>
<evidence type="ECO:0000256" key="3">
    <source>
        <dbReference type="ARBA" id="ARBA00022679"/>
    </source>
</evidence>
<dbReference type="InterPro" id="IPR010970">
    <property type="entry name" value="Cys_dSase_SufS"/>
</dbReference>
<keyword evidence="3 7" id="KW-0808">Transferase</keyword>
<evidence type="ECO:0000313" key="8">
    <source>
        <dbReference type="Proteomes" id="UP000727907"/>
    </source>
</evidence>
<proteinExistence type="inferred from homology"/>
<dbReference type="EC" id="2.8.1.7" evidence="7"/>
<keyword evidence="8" id="KW-1185">Reference proteome</keyword>
<dbReference type="RefSeq" id="WP_216966390.1">
    <property type="nucleotide sequence ID" value="NZ_JAHOPB010000003.1"/>
</dbReference>
<name>A0ABS6IRR4_9HYPH</name>
<evidence type="ECO:0000256" key="2">
    <source>
        <dbReference type="ARBA" id="ARBA00010447"/>
    </source>
</evidence>
<evidence type="ECO:0000256" key="5">
    <source>
        <dbReference type="ARBA" id="ARBA00050776"/>
    </source>
</evidence>
<dbReference type="PANTHER" id="PTHR43586">
    <property type="entry name" value="CYSTEINE DESULFURASE"/>
    <property type="match status" value="1"/>
</dbReference>
<dbReference type="Pfam" id="PF00266">
    <property type="entry name" value="Aminotran_5"/>
    <property type="match status" value="1"/>
</dbReference>
<sequence length="406" mass="43559">MSFDVAAVRGQFPILSEIIDGLPVHYLDNGASAQTPLAVIDAVRHYETTGRANVLRGVHRLAERATESYENARAQVATFLGVPTMEIIFTGGCTAAINLVAYSFGSLLKPGDRILLSEIEHHSNIVPWQMLRSRSGIELDMLPVTTDGRIDLEALPRLLTPRTRLVSLAHVSNVTGALLDVRAVVEAVKSVGARVMLDGAQRAPHGPVDLPSLGVDFYAFAGHKAYGPNGIGVLWGRLELLDAMPPFMGGGSMIGRVTLAETTWAPSPRRFEAGTPAIGPAIGLGAACAWMQALDWTGAHDHEMALVQRLMDGLQKIDGTQIFGPASLQNRYPVVSFMLDGVHPHDVAQTLDSFGVAVRAGHHCAQPLMDRFDLDGTTRVSMAPYNDNSDIDALLTGVAHAAKTLR</sequence>
<dbReference type="NCBIfam" id="TIGR01979">
    <property type="entry name" value="sufS"/>
    <property type="match status" value="1"/>
</dbReference>
<dbReference type="CDD" id="cd06453">
    <property type="entry name" value="SufS_like"/>
    <property type="match status" value="1"/>
</dbReference>
<accession>A0ABS6IRR4</accession>
<dbReference type="InterPro" id="IPR000192">
    <property type="entry name" value="Aminotrans_V_dom"/>
</dbReference>
<organism evidence="7 8">
    <name type="scientific">Reyranella humidisoli</name>
    <dbReference type="NCBI Taxonomy" id="2849149"/>
    <lineage>
        <taxon>Bacteria</taxon>
        <taxon>Pseudomonadati</taxon>
        <taxon>Pseudomonadota</taxon>
        <taxon>Alphaproteobacteria</taxon>
        <taxon>Hyphomicrobiales</taxon>
        <taxon>Reyranellaceae</taxon>
        <taxon>Reyranella</taxon>
    </lineage>
</organism>
<reference evidence="7 8" key="1">
    <citation type="submission" date="2021-06" db="EMBL/GenBank/DDBJ databases">
        <authorList>
            <person name="Lee D.H."/>
        </authorList>
    </citation>
    <scope>NUCLEOTIDE SEQUENCE [LARGE SCALE GENOMIC DNA]</scope>
    <source>
        <strain evidence="7 8">MMS21-HV4-11</strain>
    </source>
</reference>
<evidence type="ECO:0000256" key="4">
    <source>
        <dbReference type="ARBA" id="ARBA00022898"/>
    </source>
</evidence>
<dbReference type="PANTHER" id="PTHR43586:SF8">
    <property type="entry name" value="CYSTEINE DESULFURASE 1, CHLOROPLASTIC"/>
    <property type="match status" value="1"/>
</dbReference>
<protein>
    <submittedName>
        <fullName evidence="7">SufS family cysteine desulfurase</fullName>
        <ecNumber evidence="7">2.8.1.7</ecNumber>
    </submittedName>
</protein>
<dbReference type="PROSITE" id="PS00595">
    <property type="entry name" value="AA_TRANSFER_CLASS_5"/>
    <property type="match status" value="1"/>
</dbReference>
<dbReference type="InterPro" id="IPR020578">
    <property type="entry name" value="Aminotrans_V_PyrdxlP_BS"/>
</dbReference>
<feature type="domain" description="Aminotransferase class V" evidence="6">
    <location>
        <begin position="25"/>
        <end position="394"/>
    </location>
</feature>
<comment type="cofactor">
    <cofactor evidence="1">
        <name>pyridoxal 5'-phosphate</name>
        <dbReference type="ChEBI" id="CHEBI:597326"/>
    </cofactor>
</comment>
<comment type="similarity">
    <text evidence="2">Belongs to the class-V pyridoxal-phosphate-dependent aminotransferase family. Csd subfamily.</text>
</comment>
<dbReference type="Proteomes" id="UP000727907">
    <property type="component" value="Unassembled WGS sequence"/>
</dbReference>
<evidence type="ECO:0000259" key="6">
    <source>
        <dbReference type="Pfam" id="PF00266"/>
    </source>
</evidence>
<gene>
    <name evidence="7" type="ORF">KQ910_24860</name>
</gene>
<dbReference type="GO" id="GO:0031071">
    <property type="term" value="F:cysteine desulfurase activity"/>
    <property type="evidence" value="ECO:0007669"/>
    <property type="project" value="UniProtKB-EC"/>
</dbReference>
<evidence type="ECO:0000256" key="1">
    <source>
        <dbReference type="ARBA" id="ARBA00001933"/>
    </source>
</evidence>
<dbReference type="EMBL" id="JAHOPB010000003">
    <property type="protein sequence ID" value="MBU8877026.1"/>
    <property type="molecule type" value="Genomic_DNA"/>
</dbReference>